<evidence type="ECO:0000256" key="1">
    <source>
        <dbReference type="SAM" id="MobiDB-lite"/>
    </source>
</evidence>
<feature type="compositionally biased region" description="Polar residues" evidence="1">
    <location>
        <begin position="7"/>
        <end position="17"/>
    </location>
</feature>
<feature type="compositionally biased region" description="Low complexity" evidence="1">
    <location>
        <begin position="39"/>
        <end position="50"/>
    </location>
</feature>
<protein>
    <submittedName>
        <fullName evidence="2">Uncharacterized protein</fullName>
    </submittedName>
</protein>
<keyword evidence="3" id="KW-1185">Reference proteome</keyword>
<organism evidence="2 3">
    <name type="scientific">Actimicrobium antarcticum</name>
    <dbReference type="NCBI Taxonomy" id="1051899"/>
    <lineage>
        <taxon>Bacteria</taxon>
        <taxon>Pseudomonadati</taxon>
        <taxon>Pseudomonadota</taxon>
        <taxon>Betaproteobacteria</taxon>
        <taxon>Burkholderiales</taxon>
        <taxon>Oxalobacteraceae</taxon>
        <taxon>Actimicrobium</taxon>
    </lineage>
</organism>
<comment type="caution">
    <text evidence="2">The sequence shown here is derived from an EMBL/GenBank/DDBJ whole genome shotgun (WGS) entry which is preliminary data.</text>
</comment>
<proteinExistence type="predicted"/>
<dbReference type="Proteomes" id="UP001501353">
    <property type="component" value="Unassembled WGS sequence"/>
</dbReference>
<sequence length="73" mass="7838">MLGFAAQPTTQSRNAAAQRTGCRAAPGLAPQSTTRFSYRRPQPARRGAPQSSLTHVAFSGLNLRFGNVHDNGR</sequence>
<reference evidence="3" key="1">
    <citation type="journal article" date="2019" name="Int. J. Syst. Evol. Microbiol.">
        <title>The Global Catalogue of Microorganisms (GCM) 10K type strain sequencing project: providing services to taxonomists for standard genome sequencing and annotation.</title>
        <authorList>
            <consortium name="The Broad Institute Genomics Platform"/>
            <consortium name="The Broad Institute Genome Sequencing Center for Infectious Disease"/>
            <person name="Wu L."/>
            <person name="Ma J."/>
        </authorList>
    </citation>
    <scope>NUCLEOTIDE SEQUENCE [LARGE SCALE GENOMIC DNA]</scope>
    <source>
        <strain evidence="3">JCM 16673</strain>
    </source>
</reference>
<feature type="region of interest" description="Disordered" evidence="1">
    <location>
        <begin position="1"/>
        <end position="53"/>
    </location>
</feature>
<evidence type="ECO:0000313" key="3">
    <source>
        <dbReference type="Proteomes" id="UP001501353"/>
    </source>
</evidence>
<name>A0ABP7T2P5_9BURK</name>
<dbReference type="EMBL" id="BAAAZE010000008">
    <property type="protein sequence ID" value="GAA4020042.1"/>
    <property type="molecule type" value="Genomic_DNA"/>
</dbReference>
<accession>A0ABP7T2P5</accession>
<gene>
    <name evidence="2" type="ORF">GCM10022212_15480</name>
</gene>
<evidence type="ECO:0000313" key="2">
    <source>
        <dbReference type="EMBL" id="GAA4020042.1"/>
    </source>
</evidence>